<dbReference type="InterPro" id="IPR006881">
    <property type="entry name" value="RepA_C"/>
</dbReference>
<dbReference type="AlphaFoldDB" id="A0A179BV63"/>
<sequence length="376" mass="42139">MTDISTPDLSLIRDADLRKKLAQARQRLKMDAVFVLEAREIIAEQTARDAKAEARANEMAAMSPGARRRAKSKDALEKGGARQDLRHIHSVLALCGLPYSRQPLEEREYRSKQGRMRLIVNAGELLSPRGEFVKQPLPYGSRARLLLLHLCSEAIRQQSPTIKIDASLTAFIKKMGFGANGGQRGNLIAFKQQLNALAACKMTIGTFDEKGGHTKTVNTAPFESMDVWFPTHPDQQMLWASTITFSREFYDTLARHALPVNVHAIRAFSDSPRKIDIYYWLGHRCYNSSEPVSISWKALKEQFGEGHFVTSGKTGGYTRDRDFRAKFTKELAHICEVFPKLPVAVNEGGIRLKPADSDALSIPAKSSTKKRETIKR</sequence>
<comment type="caution">
    <text evidence="2">The sequence shown here is derived from an EMBL/GenBank/DDBJ whole genome shotgun (WGS) entry which is preliminary data.</text>
</comment>
<protein>
    <recommendedName>
        <fullName evidence="3">Plasmid encoded RepA protein</fullName>
    </recommendedName>
</protein>
<reference evidence="2" key="1">
    <citation type="submission" date="2016-04" db="EMBL/GenBank/DDBJ databases">
        <title>Fast-growing isolate from the root nodules of Vavilovia formosa.</title>
        <authorList>
            <person name="Kimeklis A."/>
            <person name="Safronova V."/>
            <person name="Belimov A."/>
            <person name="Andronov E."/>
        </authorList>
    </citation>
    <scope>NUCLEOTIDE SEQUENCE [LARGE SCALE GENOMIC DNA]</scope>
    <source>
        <strain evidence="2">Vaf-46</strain>
    </source>
</reference>
<organism evidence="2">
    <name type="scientific">Rhizobium leguminosarum</name>
    <dbReference type="NCBI Taxonomy" id="384"/>
    <lineage>
        <taxon>Bacteria</taxon>
        <taxon>Pseudomonadati</taxon>
        <taxon>Pseudomonadota</taxon>
        <taxon>Alphaproteobacteria</taxon>
        <taxon>Hyphomicrobiales</taxon>
        <taxon>Rhizobiaceae</taxon>
        <taxon>Rhizobium/Agrobacterium group</taxon>
        <taxon>Rhizobium</taxon>
    </lineage>
</organism>
<gene>
    <name evidence="2" type="ORF">A4U53_39135</name>
</gene>
<proteinExistence type="predicted"/>
<name>A0A179BV63_RHILE</name>
<evidence type="ECO:0000313" key="2">
    <source>
        <dbReference type="EMBL" id="OAP95265.1"/>
    </source>
</evidence>
<feature type="compositionally biased region" description="Basic and acidic residues" evidence="1">
    <location>
        <begin position="72"/>
        <end position="81"/>
    </location>
</feature>
<feature type="region of interest" description="Disordered" evidence="1">
    <location>
        <begin position="53"/>
        <end position="81"/>
    </location>
</feature>
<dbReference type="Pfam" id="PF04796">
    <property type="entry name" value="RepA_C"/>
    <property type="match status" value="1"/>
</dbReference>
<accession>A0A179BV63</accession>
<evidence type="ECO:0008006" key="3">
    <source>
        <dbReference type="Google" id="ProtNLM"/>
    </source>
</evidence>
<dbReference type="EMBL" id="LWBS01000110">
    <property type="protein sequence ID" value="OAP95265.1"/>
    <property type="molecule type" value="Genomic_DNA"/>
</dbReference>
<evidence type="ECO:0000256" key="1">
    <source>
        <dbReference type="SAM" id="MobiDB-lite"/>
    </source>
</evidence>